<dbReference type="PANTHER" id="PTHR35526">
    <property type="entry name" value="ANTI-SIGMA-F FACTOR RSBW-RELATED"/>
    <property type="match status" value="1"/>
</dbReference>
<dbReference type="SUPFAM" id="SSF55874">
    <property type="entry name" value="ATPase domain of HSP90 chaperone/DNA topoisomerase II/histidine kinase"/>
    <property type="match status" value="1"/>
</dbReference>
<dbReference type="Pfam" id="PF13581">
    <property type="entry name" value="HATPase_c_2"/>
    <property type="match status" value="1"/>
</dbReference>
<evidence type="ECO:0000313" key="4">
    <source>
        <dbReference type="EMBL" id="TMI89785.1"/>
    </source>
</evidence>
<dbReference type="InterPro" id="IPR050267">
    <property type="entry name" value="Anti-sigma-factor_SerPK"/>
</dbReference>
<dbReference type="AlphaFoldDB" id="A0A537K1Y1"/>
<proteinExistence type="predicted"/>
<protein>
    <submittedName>
        <fullName evidence="4">ATP-binding protein</fullName>
    </submittedName>
</protein>
<feature type="region of interest" description="Disordered" evidence="2">
    <location>
        <begin position="1"/>
        <end position="22"/>
    </location>
</feature>
<organism evidence="4 5">
    <name type="scientific">Candidatus Segetimicrobium genomatis</name>
    <dbReference type="NCBI Taxonomy" id="2569760"/>
    <lineage>
        <taxon>Bacteria</taxon>
        <taxon>Bacillati</taxon>
        <taxon>Candidatus Sysuimicrobiota</taxon>
        <taxon>Candidatus Sysuimicrobiia</taxon>
        <taxon>Candidatus Sysuimicrobiales</taxon>
        <taxon>Candidatus Segetimicrobiaceae</taxon>
        <taxon>Candidatus Segetimicrobium</taxon>
    </lineage>
</organism>
<accession>A0A537K1Y1</accession>
<keyword evidence="4" id="KW-0067">ATP-binding</keyword>
<dbReference type="GO" id="GO:0005524">
    <property type="term" value="F:ATP binding"/>
    <property type="evidence" value="ECO:0007669"/>
    <property type="project" value="UniProtKB-KW"/>
</dbReference>
<dbReference type="Gene3D" id="3.30.565.10">
    <property type="entry name" value="Histidine kinase-like ATPase, C-terminal domain"/>
    <property type="match status" value="1"/>
</dbReference>
<feature type="domain" description="Histidine kinase/HSP90-like ATPase" evidence="3">
    <location>
        <begin position="71"/>
        <end position="161"/>
    </location>
</feature>
<name>A0A537K1Y1_9BACT</name>
<evidence type="ECO:0000256" key="1">
    <source>
        <dbReference type="ARBA" id="ARBA00022527"/>
    </source>
</evidence>
<evidence type="ECO:0000259" key="3">
    <source>
        <dbReference type="SMART" id="SM00387"/>
    </source>
</evidence>
<evidence type="ECO:0000313" key="5">
    <source>
        <dbReference type="Proteomes" id="UP000318509"/>
    </source>
</evidence>
<dbReference type="CDD" id="cd16936">
    <property type="entry name" value="HATPase_RsbW-like"/>
    <property type="match status" value="1"/>
</dbReference>
<dbReference type="InterPro" id="IPR003594">
    <property type="entry name" value="HATPase_dom"/>
</dbReference>
<dbReference type="Proteomes" id="UP000318509">
    <property type="component" value="Unassembled WGS sequence"/>
</dbReference>
<gene>
    <name evidence="4" type="ORF">E6H00_08510</name>
</gene>
<keyword evidence="1" id="KW-0808">Transferase</keyword>
<keyword evidence="1" id="KW-0418">Kinase</keyword>
<dbReference type="SMART" id="SM00387">
    <property type="entry name" value="HATPase_c"/>
    <property type="match status" value="1"/>
</dbReference>
<dbReference type="InterPro" id="IPR036890">
    <property type="entry name" value="HATPase_C_sf"/>
</dbReference>
<reference evidence="4 5" key="1">
    <citation type="journal article" date="2019" name="Nat. Microbiol.">
        <title>Mediterranean grassland soil C-N compound turnover is dependent on rainfall and depth, and is mediated by genomically divergent microorganisms.</title>
        <authorList>
            <person name="Diamond S."/>
            <person name="Andeer P.F."/>
            <person name="Li Z."/>
            <person name="Crits-Christoph A."/>
            <person name="Burstein D."/>
            <person name="Anantharaman K."/>
            <person name="Lane K.R."/>
            <person name="Thomas B.C."/>
            <person name="Pan C."/>
            <person name="Northen T.R."/>
            <person name="Banfield J.F."/>
        </authorList>
    </citation>
    <scope>NUCLEOTIDE SEQUENCE [LARGE SCALE GENOMIC DNA]</scope>
    <source>
        <strain evidence="4">NP_3</strain>
    </source>
</reference>
<sequence length="167" mass="18101">MRRLGASGAVSKSNGRGHEPRDSARLRALRQPLGAFKAILLDVSLRADPAALHEVRRSVVGLTDQLGIRGERAQELQMAVGEALSNAIAHAYASTPGLIHLRARCSGTDLVVEVEDHGRWQPPRLGRKGYGLRLMRALMDHVRVNTSAGGTTVTLRLALRNGGRRPH</sequence>
<dbReference type="EMBL" id="VBAK01000118">
    <property type="protein sequence ID" value="TMI89785.1"/>
    <property type="molecule type" value="Genomic_DNA"/>
</dbReference>
<comment type="caution">
    <text evidence="4">The sequence shown here is derived from an EMBL/GenBank/DDBJ whole genome shotgun (WGS) entry which is preliminary data.</text>
</comment>
<evidence type="ECO:0000256" key="2">
    <source>
        <dbReference type="SAM" id="MobiDB-lite"/>
    </source>
</evidence>
<dbReference type="GO" id="GO:0004674">
    <property type="term" value="F:protein serine/threonine kinase activity"/>
    <property type="evidence" value="ECO:0007669"/>
    <property type="project" value="UniProtKB-KW"/>
</dbReference>
<keyword evidence="1" id="KW-0723">Serine/threonine-protein kinase</keyword>
<keyword evidence="4" id="KW-0547">Nucleotide-binding</keyword>
<dbReference type="PANTHER" id="PTHR35526:SF3">
    <property type="entry name" value="ANTI-SIGMA-F FACTOR RSBW"/>
    <property type="match status" value="1"/>
</dbReference>